<dbReference type="EMBL" id="JADBEM010000001">
    <property type="protein sequence ID" value="MBE1610107.1"/>
    <property type="molecule type" value="Genomic_DNA"/>
</dbReference>
<accession>A0A927N6Y9</accession>
<dbReference type="RefSeq" id="WP_192753528.1">
    <property type="nucleotide sequence ID" value="NZ_BAABJL010000131.1"/>
</dbReference>
<reference evidence="1" key="1">
    <citation type="submission" date="2020-10" db="EMBL/GenBank/DDBJ databases">
        <title>Sequencing the genomes of 1000 actinobacteria strains.</title>
        <authorList>
            <person name="Klenk H.-P."/>
        </authorList>
    </citation>
    <scope>NUCLEOTIDE SEQUENCE</scope>
    <source>
        <strain evidence="1">DSM 45354</strain>
    </source>
</reference>
<protein>
    <submittedName>
        <fullName evidence="1">Uncharacterized protein</fullName>
    </submittedName>
</protein>
<evidence type="ECO:0000313" key="1">
    <source>
        <dbReference type="EMBL" id="MBE1610107.1"/>
    </source>
</evidence>
<name>A0A927N6Y9_9ACTN</name>
<comment type="caution">
    <text evidence="1">The sequence shown here is derived from an EMBL/GenBank/DDBJ whole genome shotgun (WGS) entry which is preliminary data.</text>
</comment>
<dbReference type="Proteomes" id="UP000638648">
    <property type="component" value="Unassembled WGS sequence"/>
</dbReference>
<evidence type="ECO:0000313" key="2">
    <source>
        <dbReference type="Proteomes" id="UP000638648"/>
    </source>
</evidence>
<dbReference type="AlphaFoldDB" id="A0A927N6Y9"/>
<organism evidence="1 2">
    <name type="scientific">Actinopolymorpha pittospori</name>
    <dbReference type="NCBI Taxonomy" id="648752"/>
    <lineage>
        <taxon>Bacteria</taxon>
        <taxon>Bacillati</taxon>
        <taxon>Actinomycetota</taxon>
        <taxon>Actinomycetes</taxon>
        <taxon>Propionibacteriales</taxon>
        <taxon>Actinopolymorphaceae</taxon>
        <taxon>Actinopolymorpha</taxon>
    </lineage>
</organism>
<gene>
    <name evidence="1" type="ORF">HEB94_006955</name>
</gene>
<keyword evidence="2" id="KW-1185">Reference proteome</keyword>
<proteinExistence type="predicted"/>
<sequence>MGPITMSIEEPAHNSSFLGRTEGIHFHGRIDAMDPAPGQLWTRWYSSLPAVAGRPPELQVPVDLDKVAISPAGGALSFDRDLWIGSHAITFTVKDVAGDDKDALTDVRYAGMAGGAPAPGKPASGESVPAQPKPCVIHVLIAEPTRLPPLGSDGRTPITRAGGVWAEAPVAWPDPAYQAVNRLTYRWVFATPSNTPVAHLGPGDLSFAQRTEDHPPCVGVAPLPASVPAGQYELTLQVGLWDKDTAKFTRYDEKTVAITVTG</sequence>